<dbReference type="SUPFAM" id="SSF55729">
    <property type="entry name" value="Acyl-CoA N-acyltransferases (Nat)"/>
    <property type="match status" value="1"/>
</dbReference>
<dbReference type="AlphaFoldDB" id="A0A1M6UVA0"/>
<sequence>MEVRNLSDIPFQKILEVFFRAFDNYFVELSKDSQYYKERWRMAKVSYNLSYGAFYQGELVGFVLNAVDERQGFQTAFNACTGVLPKHRGKKIVKTIYEHAIPILRTHGVERCSLEVITKNQRAVRAYRSVGFDIKKKYKCFRGTLVPSQSEGYEVIEKNYNREMATQILDQHWYSWENQGPSLIGGNFKYFEIVFNGELESYFIMAKESGYVAQLEVISASPEAWGRMLNALSQISSFIKINNIDDRLHSKIISLQNAGLENHLDQFEMEMPI</sequence>
<keyword evidence="2" id="KW-0689">Ribosomal protein</keyword>
<dbReference type="GO" id="GO:0005840">
    <property type="term" value="C:ribosome"/>
    <property type="evidence" value="ECO:0007669"/>
    <property type="project" value="UniProtKB-KW"/>
</dbReference>
<dbReference type="PROSITE" id="PS51186">
    <property type="entry name" value="GNAT"/>
    <property type="match status" value="1"/>
</dbReference>
<keyword evidence="2" id="KW-0687">Ribonucleoprotein</keyword>
<proteinExistence type="predicted"/>
<name>A0A1M6UVA0_9FLAO</name>
<reference evidence="2 3" key="1">
    <citation type="submission" date="2016-11" db="EMBL/GenBank/DDBJ databases">
        <authorList>
            <person name="Varghese N."/>
            <person name="Submissions S."/>
        </authorList>
    </citation>
    <scope>NUCLEOTIDE SEQUENCE [LARGE SCALE GENOMIC DNA]</scope>
    <source>
        <strain evidence="2 3">CGMCC 1.12174</strain>
    </source>
</reference>
<dbReference type="RefSeq" id="WP_072878987.1">
    <property type="nucleotide sequence ID" value="NZ_FOKU01000007.1"/>
</dbReference>
<accession>A0A1M6UVA0</accession>
<dbReference type="InterPro" id="IPR000182">
    <property type="entry name" value="GNAT_dom"/>
</dbReference>
<dbReference type="Gene3D" id="3.40.630.30">
    <property type="match status" value="1"/>
</dbReference>
<comment type="caution">
    <text evidence="2">The sequence shown here is derived from an EMBL/GenBank/DDBJ whole genome shotgun (WGS) entry which is preliminary data.</text>
</comment>
<dbReference type="Pfam" id="PF00583">
    <property type="entry name" value="Acetyltransf_1"/>
    <property type="match status" value="1"/>
</dbReference>
<evidence type="ECO:0000313" key="3">
    <source>
        <dbReference type="Proteomes" id="UP000184031"/>
    </source>
</evidence>
<dbReference type="Proteomes" id="UP000184031">
    <property type="component" value="Unassembled WGS sequence"/>
</dbReference>
<dbReference type="OrthoDB" id="4228396at2"/>
<dbReference type="STRING" id="1055723.SAMN05216293_1788"/>
<dbReference type="GO" id="GO:0016747">
    <property type="term" value="F:acyltransferase activity, transferring groups other than amino-acyl groups"/>
    <property type="evidence" value="ECO:0007669"/>
    <property type="project" value="InterPro"/>
</dbReference>
<evidence type="ECO:0000259" key="1">
    <source>
        <dbReference type="PROSITE" id="PS51186"/>
    </source>
</evidence>
<feature type="domain" description="N-acetyltransferase" evidence="1">
    <location>
        <begin position="1"/>
        <end position="162"/>
    </location>
</feature>
<dbReference type="EMBL" id="FRAT01000004">
    <property type="protein sequence ID" value="SHK73105.1"/>
    <property type="molecule type" value="Genomic_DNA"/>
</dbReference>
<protein>
    <submittedName>
        <fullName evidence="2">Ribosomal protein S18 acetylase RimI</fullName>
    </submittedName>
</protein>
<organism evidence="2 3">
    <name type="scientific">Flagellimonas taeanensis</name>
    <dbReference type="NCBI Taxonomy" id="1005926"/>
    <lineage>
        <taxon>Bacteria</taxon>
        <taxon>Pseudomonadati</taxon>
        <taxon>Bacteroidota</taxon>
        <taxon>Flavobacteriia</taxon>
        <taxon>Flavobacteriales</taxon>
        <taxon>Flavobacteriaceae</taxon>
        <taxon>Flagellimonas</taxon>
    </lineage>
</organism>
<dbReference type="CDD" id="cd04301">
    <property type="entry name" value="NAT_SF"/>
    <property type="match status" value="1"/>
</dbReference>
<evidence type="ECO:0000313" key="2">
    <source>
        <dbReference type="EMBL" id="SHK73105.1"/>
    </source>
</evidence>
<gene>
    <name evidence="2" type="ORF">SAMN05216293_1788</name>
</gene>
<dbReference type="InterPro" id="IPR016181">
    <property type="entry name" value="Acyl_CoA_acyltransferase"/>
</dbReference>